<feature type="region of interest" description="Disordered" evidence="5">
    <location>
        <begin position="292"/>
        <end position="331"/>
    </location>
</feature>
<dbReference type="OrthoDB" id="5535068at2759"/>
<feature type="region of interest" description="Disordered" evidence="5">
    <location>
        <begin position="30"/>
        <end position="61"/>
    </location>
</feature>
<feature type="region of interest" description="Disordered" evidence="5">
    <location>
        <begin position="97"/>
        <end position="122"/>
    </location>
</feature>
<dbReference type="InterPro" id="IPR041588">
    <property type="entry name" value="Integrase_H2C2"/>
</dbReference>
<dbReference type="AlphaFoldDB" id="A0A1R1YKH4"/>
<dbReference type="Pfam" id="PF17921">
    <property type="entry name" value="Integrase_H2C2"/>
    <property type="match status" value="1"/>
</dbReference>
<feature type="compositionally biased region" description="Polar residues" evidence="5">
    <location>
        <begin position="319"/>
        <end position="328"/>
    </location>
</feature>
<evidence type="ECO:0000256" key="5">
    <source>
        <dbReference type="SAM" id="MobiDB-lite"/>
    </source>
</evidence>
<comment type="caution">
    <text evidence="7">The sequence shown here is derived from an EMBL/GenBank/DDBJ whole genome shotgun (WGS) entry which is preliminary data.</text>
</comment>
<keyword evidence="1" id="KW-0808">Transferase</keyword>
<evidence type="ECO:0000256" key="3">
    <source>
        <dbReference type="ARBA" id="ARBA00022722"/>
    </source>
</evidence>
<organism evidence="7 8">
    <name type="scientific">Smittium culicis</name>
    <dbReference type="NCBI Taxonomy" id="133412"/>
    <lineage>
        <taxon>Eukaryota</taxon>
        <taxon>Fungi</taxon>
        <taxon>Fungi incertae sedis</taxon>
        <taxon>Zoopagomycota</taxon>
        <taxon>Kickxellomycotina</taxon>
        <taxon>Harpellomycetes</taxon>
        <taxon>Harpellales</taxon>
        <taxon>Legeriomycetaceae</taxon>
        <taxon>Smittium</taxon>
    </lineage>
</organism>
<name>A0A1R1YKH4_9FUNG</name>
<reference evidence="8" key="1">
    <citation type="submission" date="2017-01" db="EMBL/GenBank/DDBJ databases">
        <authorList>
            <person name="Wang Y."/>
            <person name="White M."/>
            <person name="Kvist S."/>
            <person name="Moncalvo J.-M."/>
        </authorList>
    </citation>
    <scope>NUCLEOTIDE SEQUENCE [LARGE SCALE GENOMIC DNA]</scope>
    <source>
        <strain evidence="8">ID-206-W2</strain>
    </source>
</reference>
<feature type="domain" description="Integrase zinc-binding" evidence="6">
    <location>
        <begin position="628"/>
        <end position="677"/>
    </location>
</feature>
<dbReference type="CDD" id="cd00303">
    <property type="entry name" value="retropepsin_like"/>
    <property type="match status" value="1"/>
</dbReference>
<keyword evidence="4" id="KW-0378">Hydrolase</keyword>
<evidence type="ECO:0000256" key="1">
    <source>
        <dbReference type="ARBA" id="ARBA00022679"/>
    </source>
</evidence>
<dbReference type="PANTHER" id="PTHR37984">
    <property type="entry name" value="PROTEIN CBG26694"/>
    <property type="match status" value="1"/>
</dbReference>
<dbReference type="GO" id="GO:0004519">
    <property type="term" value="F:endonuclease activity"/>
    <property type="evidence" value="ECO:0007669"/>
    <property type="project" value="UniProtKB-KW"/>
</dbReference>
<keyword evidence="4" id="KW-0255">Endonuclease</keyword>
<dbReference type="Pfam" id="PF13975">
    <property type="entry name" value="gag-asp_proteas"/>
    <property type="match status" value="1"/>
</dbReference>
<keyword evidence="2" id="KW-0548">Nucleotidyltransferase</keyword>
<dbReference type="SUPFAM" id="SSF50630">
    <property type="entry name" value="Acid proteases"/>
    <property type="match status" value="1"/>
</dbReference>
<dbReference type="InterPro" id="IPR050951">
    <property type="entry name" value="Retrovirus_Pol_polyprotein"/>
</dbReference>
<evidence type="ECO:0000313" key="7">
    <source>
        <dbReference type="EMBL" id="OMJ27370.1"/>
    </source>
</evidence>
<keyword evidence="3" id="KW-0540">Nuclease</keyword>
<evidence type="ECO:0000313" key="8">
    <source>
        <dbReference type="Proteomes" id="UP000187429"/>
    </source>
</evidence>
<dbReference type="Gene3D" id="2.40.70.10">
    <property type="entry name" value="Acid Proteases"/>
    <property type="match status" value="1"/>
</dbReference>
<keyword evidence="8" id="KW-1185">Reference proteome</keyword>
<dbReference type="Gene3D" id="1.10.340.70">
    <property type="match status" value="1"/>
</dbReference>
<sequence>MSRPGKKPNTAEEWDGLPKELQRLMELKKAADRGMEINPDDIDRVVEEASRTPRPPPTTPHEKRMWLLIDTVTKNLKEISRNKRLDPFFRDLMTQRARHGDPARTEEHLATPSKPPPHFRDEAAKDFSSETFDYLKGSEWRLPKPKVYRGDYLDNLVQFKQDMEDYWDYNFPRIPSRFKVKMLREFLGGPALVLYDGMAETESSLIDIWSSLDNQSDHDEKAMWAFEKLISYKILDKEFFLLRTVPNKARVKLVPFKDMGLLWKKLEEVVEAEDRNDVVKFAQTSASTSRSSRVIIAESEPHQGSFPPPRSNFSSSKPTNSNRPFNSHKSVDFKSRNYKSTNMIQVNDDKNLMEGWLKISGKSFRYMIDTGAQISLINRTVAENLNLSIERSLIQIKSFHGTNEAVGVIKEVKLDFGRVSTLGPLNTATTFMKRIILGMDWICHNKVSIDWTEKKMTLKNTGEVIQMFIPKIQPQEEILAVRSVFVIQLIQPEYPPEIKKILKENTDIFAIELEEHTQTNLIKHRIDTGQTEPINIRPYSPQTGKLNPADSLSRMPWEELPQELLEEEVLLIEKVTYDTWSQYAKDKMDPPHPQIGWSNTKKKLLWKQGNLFMKTKGVHKMVVAPDNALTIIKAVHEEGHAGFEITRRKLKDAYFIPGAKKDIKKVIDNCEICQRNQRMLRRTEELHPIAVTEPMTV</sequence>
<feature type="compositionally biased region" description="Basic and acidic residues" evidence="5">
    <location>
        <begin position="30"/>
        <end position="51"/>
    </location>
</feature>
<dbReference type="PANTHER" id="PTHR37984:SF5">
    <property type="entry name" value="PROTEIN NYNRIN-LIKE"/>
    <property type="match status" value="1"/>
</dbReference>
<dbReference type="InterPro" id="IPR021109">
    <property type="entry name" value="Peptidase_aspartic_dom_sf"/>
</dbReference>
<feature type="compositionally biased region" description="Basic and acidic residues" evidence="5">
    <location>
        <begin position="98"/>
        <end position="109"/>
    </location>
</feature>
<evidence type="ECO:0000256" key="4">
    <source>
        <dbReference type="ARBA" id="ARBA00022759"/>
    </source>
</evidence>
<dbReference type="Proteomes" id="UP000187429">
    <property type="component" value="Unassembled WGS sequence"/>
</dbReference>
<dbReference type="EMBL" id="LSSM01001050">
    <property type="protein sequence ID" value="OMJ27370.1"/>
    <property type="molecule type" value="Genomic_DNA"/>
</dbReference>
<gene>
    <name evidence="7" type="ORF">AYI69_g3196</name>
</gene>
<proteinExistence type="predicted"/>
<dbReference type="GO" id="GO:0016779">
    <property type="term" value="F:nucleotidyltransferase activity"/>
    <property type="evidence" value="ECO:0007669"/>
    <property type="project" value="UniProtKB-KW"/>
</dbReference>
<evidence type="ECO:0000259" key="6">
    <source>
        <dbReference type="Pfam" id="PF17921"/>
    </source>
</evidence>
<accession>A0A1R1YKH4</accession>
<evidence type="ECO:0000256" key="2">
    <source>
        <dbReference type="ARBA" id="ARBA00022695"/>
    </source>
</evidence>
<protein>
    <recommendedName>
        <fullName evidence="6">Integrase zinc-binding domain-containing protein</fullName>
    </recommendedName>
</protein>